<dbReference type="OrthoDB" id="3914127at2759"/>
<dbReference type="GeneID" id="54554558"/>
<dbReference type="RefSeq" id="XP_033659062.1">
    <property type="nucleotide sequence ID" value="XM_033801383.1"/>
</dbReference>
<protein>
    <submittedName>
        <fullName evidence="1">Uncharacterized protein</fullName>
    </submittedName>
</protein>
<gene>
    <name evidence="1" type="ORF">EI97DRAFT_463839</name>
</gene>
<dbReference type="Proteomes" id="UP000800097">
    <property type="component" value="Unassembled WGS sequence"/>
</dbReference>
<dbReference type="EMBL" id="ML986484">
    <property type="protein sequence ID" value="KAF2281525.1"/>
    <property type="molecule type" value="Genomic_DNA"/>
</dbReference>
<evidence type="ECO:0000313" key="2">
    <source>
        <dbReference type="Proteomes" id="UP000800097"/>
    </source>
</evidence>
<evidence type="ECO:0000313" key="1">
    <source>
        <dbReference type="EMBL" id="KAF2281525.1"/>
    </source>
</evidence>
<sequence>MNICVFTTSDITPEEDVTFLTPSLASPITTSFKSIPWLEIKDRFRILSDPVDDKIYTQFFLILDAQLSQDRKVTIVQRDVEYVTPEGRVCLAGLGTRQDLKKMWVWKRHRVPFEET</sequence>
<name>A0A6A6JZ89_WESOR</name>
<organism evidence="1 2">
    <name type="scientific">Westerdykella ornata</name>
    <dbReference type="NCBI Taxonomy" id="318751"/>
    <lineage>
        <taxon>Eukaryota</taxon>
        <taxon>Fungi</taxon>
        <taxon>Dikarya</taxon>
        <taxon>Ascomycota</taxon>
        <taxon>Pezizomycotina</taxon>
        <taxon>Dothideomycetes</taxon>
        <taxon>Pleosporomycetidae</taxon>
        <taxon>Pleosporales</taxon>
        <taxon>Sporormiaceae</taxon>
        <taxon>Westerdykella</taxon>
    </lineage>
</organism>
<reference evidence="1" key="1">
    <citation type="journal article" date="2020" name="Stud. Mycol.">
        <title>101 Dothideomycetes genomes: a test case for predicting lifestyles and emergence of pathogens.</title>
        <authorList>
            <person name="Haridas S."/>
            <person name="Albert R."/>
            <person name="Binder M."/>
            <person name="Bloem J."/>
            <person name="Labutti K."/>
            <person name="Salamov A."/>
            <person name="Andreopoulos B."/>
            <person name="Baker S."/>
            <person name="Barry K."/>
            <person name="Bills G."/>
            <person name="Bluhm B."/>
            <person name="Cannon C."/>
            <person name="Castanera R."/>
            <person name="Culley D."/>
            <person name="Daum C."/>
            <person name="Ezra D."/>
            <person name="Gonzalez J."/>
            <person name="Henrissat B."/>
            <person name="Kuo A."/>
            <person name="Liang C."/>
            <person name="Lipzen A."/>
            <person name="Lutzoni F."/>
            <person name="Magnuson J."/>
            <person name="Mondo S."/>
            <person name="Nolan M."/>
            <person name="Ohm R."/>
            <person name="Pangilinan J."/>
            <person name="Park H.-J."/>
            <person name="Ramirez L."/>
            <person name="Alfaro M."/>
            <person name="Sun H."/>
            <person name="Tritt A."/>
            <person name="Yoshinaga Y."/>
            <person name="Zwiers L.-H."/>
            <person name="Turgeon B."/>
            <person name="Goodwin S."/>
            <person name="Spatafora J."/>
            <person name="Crous P."/>
            <person name="Grigoriev I."/>
        </authorList>
    </citation>
    <scope>NUCLEOTIDE SEQUENCE</scope>
    <source>
        <strain evidence="1">CBS 379.55</strain>
    </source>
</reference>
<keyword evidence="2" id="KW-1185">Reference proteome</keyword>
<accession>A0A6A6JZ89</accession>
<dbReference type="AlphaFoldDB" id="A0A6A6JZ89"/>
<proteinExistence type="predicted"/>